<organism evidence="1 2">
    <name type="scientific">Elysia crispata</name>
    <name type="common">lettuce slug</name>
    <dbReference type="NCBI Taxonomy" id="231223"/>
    <lineage>
        <taxon>Eukaryota</taxon>
        <taxon>Metazoa</taxon>
        <taxon>Spiralia</taxon>
        <taxon>Lophotrochozoa</taxon>
        <taxon>Mollusca</taxon>
        <taxon>Gastropoda</taxon>
        <taxon>Heterobranchia</taxon>
        <taxon>Euthyneura</taxon>
        <taxon>Panpulmonata</taxon>
        <taxon>Sacoglossa</taxon>
        <taxon>Placobranchoidea</taxon>
        <taxon>Plakobranchidae</taxon>
        <taxon>Elysia</taxon>
    </lineage>
</organism>
<dbReference type="AlphaFoldDB" id="A0AAE1DKL5"/>
<gene>
    <name evidence="1" type="ORF">RRG08_030188</name>
</gene>
<accession>A0AAE1DKL5</accession>
<evidence type="ECO:0000313" key="1">
    <source>
        <dbReference type="EMBL" id="KAK3774106.1"/>
    </source>
</evidence>
<name>A0AAE1DKL5_9GAST</name>
<sequence length="130" mass="14327">MLVVRCCYQRRLVSHIQGVIQENNIGCQDLIECQFPTIPTLLCNWTVLPSGLGNTLVSTPALTGNHVSQSALIKFESECTTCKHTAGQVGTNVNKNLVLLFKCHRISHNRPSVAERGAEWAPLGYHVTID</sequence>
<comment type="caution">
    <text evidence="1">The sequence shown here is derived from an EMBL/GenBank/DDBJ whole genome shotgun (WGS) entry which is preliminary data.</text>
</comment>
<proteinExistence type="predicted"/>
<dbReference type="EMBL" id="JAWDGP010003469">
    <property type="protein sequence ID" value="KAK3774106.1"/>
    <property type="molecule type" value="Genomic_DNA"/>
</dbReference>
<evidence type="ECO:0000313" key="2">
    <source>
        <dbReference type="Proteomes" id="UP001283361"/>
    </source>
</evidence>
<keyword evidence="2" id="KW-1185">Reference proteome</keyword>
<reference evidence="1" key="1">
    <citation type="journal article" date="2023" name="G3 (Bethesda)">
        <title>A reference genome for the long-term kleptoplast-retaining sea slug Elysia crispata morphotype clarki.</title>
        <authorList>
            <person name="Eastman K.E."/>
            <person name="Pendleton A.L."/>
            <person name="Shaikh M.A."/>
            <person name="Suttiyut T."/>
            <person name="Ogas R."/>
            <person name="Tomko P."/>
            <person name="Gavelis G."/>
            <person name="Widhalm J.R."/>
            <person name="Wisecaver J.H."/>
        </authorList>
    </citation>
    <scope>NUCLEOTIDE SEQUENCE</scope>
    <source>
        <strain evidence="1">ECLA1</strain>
    </source>
</reference>
<protein>
    <submittedName>
        <fullName evidence="1">Uncharacterized protein</fullName>
    </submittedName>
</protein>
<dbReference type="Proteomes" id="UP001283361">
    <property type="component" value="Unassembled WGS sequence"/>
</dbReference>